<evidence type="ECO:0000256" key="1">
    <source>
        <dbReference type="SAM" id="MobiDB-lite"/>
    </source>
</evidence>
<dbReference type="PANTHER" id="PTHR13343">
    <property type="entry name" value="CREG1 PROTEIN"/>
    <property type="match status" value="1"/>
</dbReference>
<dbReference type="Gene3D" id="3.20.180.10">
    <property type="entry name" value="PNP-oxidase-like"/>
    <property type="match status" value="1"/>
</dbReference>
<dbReference type="PANTHER" id="PTHR13343:SF24">
    <property type="entry name" value="OS07G0573800 PROTEIN"/>
    <property type="match status" value="1"/>
</dbReference>
<dbReference type="SUPFAM" id="SSF50475">
    <property type="entry name" value="FMN-binding split barrel"/>
    <property type="match status" value="1"/>
</dbReference>
<sequence>MSSNRASHIKQDSQFSSRLKKSSEDAFRFDFGDFCFIKIRPKLVHFVSRVATALLGSGDFNAEEFGAAKVDPISQFSVPISSHMNKDRSENTKAIVEHSTSIKVDFAYILDMNNLGFNIKISATK</sequence>
<feature type="compositionally biased region" description="Polar residues" evidence="1">
    <location>
        <begin position="1"/>
        <end position="17"/>
    </location>
</feature>
<protein>
    <recommendedName>
        <fullName evidence="2">DUF2470 domain-containing protein</fullName>
    </recommendedName>
</protein>
<organism evidence="3 4">
    <name type="scientific">Dendrobium nobile</name>
    <name type="common">Orchid</name>
    <dbReference type="NCBI Taxonomy" id="94219"/>
    <lineage>
        <taxon>Eukaryota</taxon>
        <taxon>Viridiplantae</taxon>
        <taxon>Streptophyta</taxon>
        <taxon>Embryophyta</taxon>
        <taxon>Tracheophyta</taxon>
        <taxon>Spermatophyta</taxon>
        <taxon>Magnoliopsida</taxon>
        <taxon>Liliopsida</taxon>
        <taxon>Asparagales</taxon>
        <taxon>Orchidaceae</taxon>
        <taxon>Epidendroideae</taxon>
        <taxon>Malaxideae</taxon>
        <taxon>Dendrobiinae</taxon>
        <taxon>Dendrobium</taxon>
    </lineage>
</organism>
<proteinExistence type="predicted"/>
<keyword evidence="4" id="KW-1185">Reference proteome</keyword>
<gene>
    <name evidence="3" type="ORF">KFK09_007295</name>
</gene>
<feature type="domain" description="DUF2470" evidence="2">
    <location>
        <begin position="79"/>
        <end position="121"/>
    </location>
</feature>
<dbReference type="InterPro" id="IPR037119">
    <property type="entry name" value="Haem_oxidase_HugZ-like_sf"/>
</dbReference>
<reference evidence="3" key="1">
    <citation type="journal article" date="2022" name="Front. Genet.">
        <title>Chromosome-Scale Assembly of the Dendrobium nobile Genome Provides Insights Into the Molecular Mechanism of the Biosynthesis of the Medicinal Active Ingredient of Dendrobium.</title>
        <authorList>
            <person name="Xu Q."/>
            <person name="Niu S.-C."/>
            <person name="Li K.-L."/>
            <person name="Zheng P.-J."/>
            <person name="Zhang X.-J."/>
            <person name="Jia Y."/>
            <person name="Liu Y."/>
            <person name="Niu Y.-X."/>
            <person name="Yu L.-H."/>
            <person name="Chen D.-F."/>
            <person name="Zhang G.-Q."/>
        </authorList>
    </citation>
    <scope>NUCLEOTIDE SEQUENCE</scope>
    <source>
        <tissue evidence="3">Leaf</tissue>
    </source>
</reference>
<dbReference type="AlphaFoldDB" id="A0A8T3BWP4"/>
<accession>A0A8T3BWP4</accession>
<dbReference type="Proteomes" id="UP000829196">
    <property type="component" value="Unassembled WGS sequence"/>
</dbReference>
<dbReference type="SMR" id="A0A8T3BWP4"/>
<dbReference type="Pfam" id="PF10615">
    <property type="entry name" value="DUF2470"/>
    <property type="match status" value="1"/>
</dbReference>
<evidence type="ECO:0000313" key="4">
    <source>
        <dbReference type="Proteomes" id="UP000829196"/>
    </source>
</evidence>
<comment type="caution">
    <text evidence="3">The sequence shown here is derived from an EMBL/GenBank/DDBJ whole genome shotgun (WGS) entry which is preliminary data.</text>
</comment>
<dbReference type="EMBL" id="JAGYWB010000006">
    <property type="protein sequence ID" value="KAI0519834.1"/>
    <property type="molecule type" value="Genomic_DNA"/>
</dbReference>
<dbReference type="InterPro" id="IPR019595">
    <property type="entry name" value="DUF2470"/>
</dbReference>
<evidence type="ECO:0000313" key="3">
    <source>
        <dbReference type="EMBL" id="KAI0519834.1"/>
    </source>
</evidence>
<feature type="region of interest" description="Disordered" evidence="1">
    <location>
        <begin position="1"/>
        <end position="20"/>
    </location>
</feature>
<dbReference type="OrthoDB" id="10471999at2759"/>
<name>A0A8T3BWP4_DENNO</name>
<evidence type="ECO:0000259" key="2">
    <source>
        <dbReference type="Pfam" id="PF10615"/>
    </source>
</evidence>